<proteinExistence type="predicted"/>
<evidence type="ECO:0000313" key="2">
    <source>
        <dbReference type="Proteomes" id="UP000250080"/>
    </source>
</evidence>
<dbReference type="EMBL" id="LT618793">
    <property type="protein sequence ID" value="SCQ74610.1"/>
    <property type="molecule type" value="Genomic_DNA"/>
</dbReference>
<protein>
    <submittedName>
        <fullName evidence="1">Uncharacterized protein</fullName>
    </submittedName>
</protein>
<accession>A0A0A8TBT3</accession>
<dbReference type="RefSeq" id="WP_013161922.1">
    <property type="nucleotide sequence ID" value="NZ_CCYN01000013.1"/>
</dbReference>
<name>A0A0A8TBT3_9ACTN</name>
<sequence>MLPEWEPAPGIVDDLQLDDYSPLMIMGDTELLVRAVRISAAECVALDAETRRQVQAVADRRTSVSSQLPELDERRAATAVAGRLLAGQVLAESTIANMVALTALRSALKHVDFDDWDLWQRSVPSRDYAQWPAAATFVLNQIFPSTAPRVIHSDGELLLVVPMRTAKRAASYWAMGAKPIRRPDNGGRE</sequence>
<organism evidence="1 2">
    <name type="scientific">Propionibacterium freudenreichii</name>
    <dbReference type="NCBI Taxonomy" id="1744"/>
    <lineage>
        <taxon>Bacteria</taxon>
        <taxon>Bacillati</taxon>
        <taxon>Actinomycetota</taxon>
        <taxon>Actinomycetes</taxon>
        <taxon>Propionibacteriales</taxon>
        <taxon>Propionibacteriaceae</taxon>
        <taxon>Propionibacterium</taxon>
    </lineage>
</organism>
<dbReference type="AlphaFoldDB" id="A0A0A8TBT3"/>
<reference evidence="1 2" key="1">
    <citation type="submission" date="2016-09" db="EMBL/GenBank/DDBJ databases">
        <authorList>
            <person name="Laine KS P."/>
        </authorList>
    </citation>
    <scope>NUCLEOTIDE SEQUENCE [LARGE SCALE GENOMIC DNA]</scope>
    <source>
        <strain evidence="1">PFRJS-23</strain>
    </source>
</reference>
<evidence type="ECO:0000313" key="1">
    <source>
        <dbReference type="EMBL" id="SCQ74610.1"/>
    </source>
</evidence>
<dbReference type="Proteomes" id="UP000250080">
    <property type="component" value="Chromosome I"/>
</dbReference>
<dbReference type="GeneID" id="61221338"/>
<gene>
    <name evidence="1" type="ORF">PFR_JS23_227</name>
</gene>